<keyword evidence="3" id="KW-0966">Cell projection</keyword>
<evidence type="ECO:0000313" key="4">
    <source>
        <dbReference type="Proteomes" id="UP000006794"/>
    </source>
</evidence>
<keyword evidence="1" id="KW-0472">Membrane</keyword>
<dbReference type="SMART" id="SM00327">
    <property type="entry name" value="VWA"/>
    <property type="match status" value="1"/>
</dbReference>
<dbReference type="InterPro" id="IPR051266">
    <property type="entry name" value="CLCR"/>
</dbReference>
<name>F8D8E6_HALXS</name>
<dbReference type="eggNOG" id="arCOG02902">
    <property type="taxonomic scope" value="Archaea"/>
</dbReference>
<dbReference type="AlphaFoldDB" id="F8D8E6"/>
<keyword evidence="4" id="KW-1185">Reference proteome</keyword>
<dbReference type="InterPro" id="IPR055713">
    <property type="entry name" value="DUF7289"/>
</dbReference>
<dbReference type="eggNOG" id="arCOG02911">
    <property type="taxonomic scope" value="Archaea"/>
</dbReference>
<evidence type="ECO:0000259" key="2">
    <source>
        <dbReference type="PROSITE" id="PS50234"/>
    </source>
</evidence>
<dbReference type="PANTHER" id="PTHR10579:SF43">
    <property type="entry name" value="ZINC FINGER (C3HC4-TYPE RING FINGER) FAMILY PROTEIN"/>
    <property type="match status" value="1"/>
</dbReference>
<keyword evidence="1" id="KW-0812">Transmembrane</keyword>
<dbReference type="InterPro" id="IPR036465">
    <property type="entry name" value="vWFA_dom_sf"/>
</dbReference>
<dbReference type="eggNOG" id="arCOG02471">
    <property type="taxonomic scope" value="Archaea"/>
</dbReference>
<evidence type="ECO:0000256" key="1">
    <source>
        <dbReference type="SAM" id="Phobius"/>
    </source>
</evidence>
<dbReference type="InterPro" id="IPR002035">
    <property type="entry name" value="VWF_A"/>
</dbReference>
<dbReference type="Proteomes" id="UP000006794">
    <property type="component" value="Chromosome"/>
</dbReference>
<gene>
    <name evidence="3" type="ordered locus">Halxa_0933</name>
</gene>
<dbReference type="EMBL" id="CP002839">
    <property type="protein sequence ID" value="AEH35569.1"/>
    <property type="molecule type" value="Genomic_DNA"/>
</dbReference>
<dbReference type="HOGENOM" id="CLU_358884_0_0_2"/>
<keyword evidence="3" id="KW-0969">Cilium</keyword>
<protein>
    <submittedName>
        <fullName evidence="3">Flagellin domain protein</fullName>
    </submittedName>
</protein>
<dbReference type="Pfam" id="PF23960">
    <property type="entry name" value="DUF7289"/>
    <property type="match status" value="1"/>
</dbReference>
<feature type="transmembrane region" description="Helical" evidence="1">
    <location>
        <begin position="21"/>
        <end position="46"/>
    </location>
</feature>
<reference evidence="3 4" key="1">
    <citation type="journal article" date="2012" name="Stand. Genomic Sci.">
        <title>Complete genome sequence of Halopiger xanaduensis type strain (SH-6(T)).</title>
        <authorList>
            <person name="Anderson I."/>
            <person name="Tindall B.J."/>
            <person name="Rohde M."/>
            <person name="Lucas S."/>
            <person name="Han J."/>
            <person name="Lapidus A."/>
            <person name="Cheng J.F."/>
            <person name="Goodwin L."/>
            <person name="Pitluck S."/>
            <person name="Peters L."/>
            <person name="Pati A."/>
            <person name="Mikhailova N."/>
            <person name="Pagani I."/>
            <person name="Teshima H."/>
            <person name="Han C."/>
            <person name="Tapia R."/>
            <person name="Land M."/>
            <person name="Woyke T."/>
            <person name="Klenk H.P."/>
            <person name="Kyrpides N."/>
            <person name="Ivanova N."/>
        </authorList>
    </citation>
    <scope>NUCLEOTIDE SEQUENCE [LARGE SCALE GENOMIC DNA]</scope>
    <source>
        <strain evidence="4">DSM 18323 / JCM 14033 / SH-6</strain>
    </source>
</reference>
<organism evidence="3 4">
    <name type="scientific">Halopiger xanaduensis (strain DSM 18323 / JCM 14033 / SH-6)</name>
    <dbReference type="NCBI Taxonomy" id="797210"/>
    <lineage>
        <taxon>Archaea</taxon>
        <taxon>Methanobacteriati</taxon>
        <taxon>Methanobacteriota</taxon>
        <taxon>Stenosarchaea group</taxon>
        <taxon>Halobacteria</taxon>
        <taxon>Halobacteriales</taxon>
        <taxon>Natrialbaceae</taxon>
        <taxon>Halopiger</taxon>
    </lineage>
</organism>
<evidence type="ECO:0000313" key="3">
    <source>
        <dbReference type="EMBL" id="AEH35569.1"/>
    </source>
</evidence>
<dbReference type="InterPro" id="IPR055729">
    <property type="entry name" value="DUF7305"/>
</dbReference>
<dbReference type="STRING" id="797210.Halxa_0933"/>
<dbReference type="Pfam" id="PF23981">
    <property type="entry name" value="DUF7305"/>
    <property type="match status" value="1"/>
</dbReference>
<keyword evidence="3" id="KW-0282">Flagellum</keyword>
<dbReference type="KEGG" id="hxa:Halxa_0933"/>
<dbReference type="Gene3D" id="3.40.50.410">
    <property type="entry name" value="von Willebrand factor, type A domain"/>
    <property type="match status" value="1"/>
</dbReference>
<dbReference type="SUPFAM" id="SSF53300">
    <property type="entry name" value="vWA-like"/>
    <property type="match status" value="1"/>
</dbReference>
<dbReference type="PANTHER" id="PTHR10579">
    <property type="entry name" value="CALCIUM-ACTIVATED CHLORIDE CHANNEL REGULATOR"/>
    <property type="match status" value="1"/>
</dbReference>
<keyword evidence="1" id="KW-1133">Transmembrane helix</keyword>
<dbReference type="PROSITE" id="PS50234">
    <property type="entry name" value="VWFA"/>
    <property type="match status" value="1"/>
</dbReference>
<dbReference type="Pfam" id="PF00092">
    <property type="entry name" value="VWA"/>
    <property type="match status" value="1"/>
</dbReference>
<feature type="domain" description="VWFA" evidence="2">
    <location>
        <begin position="578"/>
        <end position="775"/>
    </location>
</feature>
<dbReference type="CDD" id="cd00198">
    <property type="entry name" value="vWFA"/>
    <property type="match status" value="1"/>
</dbReference>
<proteinExistence type="predicted"/>
<sequence>MNNFGKGLSDDERTDRGVSPQVGIVLLFGMVIIGASLIFAVGSIALGSVETQAMAEQGEQMMLQVDNGIETATGDNVSSGSVYLEDDGEYELTNDSQITITAVNNYASDRTTIPLGSLQYEDESGNTFAHQAGGVWRGEGSEARLVSRPNLRYYEAANGTEGRVELDITNLGGELDDGENRVTSRPVSGEGDLSRDIGFVNYINVTVSGSAYHHGWATFLEDEFDAASRSDCDVAGSPSETIICHDESTETVTVIAPIEGENPFASHVGIDPTIYGGLYADDDLTIDESVTVDRYNGTVGWVSGNVTEDLLVANGELELASDANITGVPVVDGHFSGKDGAETSNIAFATDPAGTRIDEINGTEVYNVTDSTPPELFGAKLSESFDGIDDIDQQTERAIRLIDEYEDSNPIASEKLESESDKNVDGFYYEDSDIDGDDIDEFDTSNGDIHVAVDGNVELDGVDVTGDGRAYLYVSGDIDTDGVTVDGDQAQNFWIYGSSDADVTVRNVFQGVMYTPESNSLTVAKDTAVYGSIVAGEGIDIGENVSIHFDETLRTDVPIPEENRDVTIEIGERRSPLDVTFVLDRSGSMRDNDPSEQRVDATKNFIGLMQGEDSSVLEGDQSDQAGVYEFNQNGYERHHLSSDLSSVNSSVETSASGGTGIYSGIEIALDEYERNRSSSAEQHMILLSDGQNDPATEWVCTDGGWLGCDNWEFYDYNQQTLDQAERAADMNVTIHTIGLSDDADSDMLGDIANETDGDYYPAEDDDELEEIFEGIADKVTASSPTTFEVASVDEPTASPHDYAVNVREHPVNIGG</sequence>
<accession>F8D8E6</accession>